<keyword evidence="1" id="KW-0456">Lyase</keyword>
<dbReference type="PANTHER" id="PTHR38657:SF1">
    <property type="entry name" value="SLR1343 PROTEIN"/>
    <property type="match status" value="1"/>
</dbReference>
<dbReference type="InterPro" id="IPR052551">
    <property type="entry name" value="UV-DNA_repair_photolyase"/>
</dbReference>
<protein>
    <submittedName>
        <fullName evidence="1">Deoxyribodipyrimidine photolyase</fullName>
    </submittedName>
</protein>
<dbReference type="Gene3D" id="1.10.10.1710">
    <property type="entry name" value="Deoxyribodipyrimidine photolyase-related"/>
    <property type="match status" value="1"/>
</dbReference>
<dbReference type="SUPFAM" id="SSF48173">
    <property type="entry name" value="Cryptochrome/photolyase FAD-binding domain"/>
    <property type="match status" value="1"/>
</dbReference>
<dbReference type="Gene3D" id="1.10.579.10">
    <property type="entry name" value="DNA Cyclobutane Dipyrimidine Photolyase, subunit A, domain 3"/>
    <property type="match status" value="1"/>
</dbReference>
<accession>A0A0R2PAE4</accession>
<dbReference type="Gene3D" id="1.25.40.80">
    <property type="match status" value="1"/>
</dbReference>
<gene>
    <name evidence="1" type="ORF">ABR54_03180</name>
</gene>
<comment type="caution">
    <text evidence="1">The sequence shown here is derived from an EMBL/GenBank/DDBJ whole genome shotgun (WGS) entry which is preliminary data.</text>
</comment>
<dbReference type="InterPro" id="IPR014729">
    <property type="entry name" value="Rossmann-like_a/b/a_fold"/>
</dbReference>
<dbReference type="Pfam" id="PF04244">
    <property type="entry name" value="DPRP"/>
    <property type="match status" value="1"/>
</dbReference>
<dbReference type="InterPro" id="IPR036134">
    <property type="entry name" value="Crypto/Photolyase_FAD-like_sf"/>
</dbReference>
<dbReference type="AlphaFoldDB" id="A0A0R2PAE4"/>
<sequence length="490" mass="56012">MKRIIYIPFDHLHRKYGALKVADPKTDVIAFVESARMTTGRNWHKERLFFLISSARHFAKSLEDEGFTVEYVKAATTVDGLTTIQKKHTALPITCAEPSSFRQYDQLKAFGVSFVPNDFFLTPRNLFTQWADGQKSYLMENFYRAQRIRLGILVEGSKPTGGAWNFDKENRLPPPKRYEGPAYLEHKRDEIDQQVAKELGHTMTTTWATTRKGALAQMSNFFTNHFAEFGPLEDAMTTDNWALHHSLLSPYINNNLIHPSEVIHAAVKAFNSGAVPIESAEGFIRQIIGWREYVNGMYWFLGPDYRENNQLKATRKLLPLFSDPTKTQMNCIKETVTDIQSRAWVHHIPRLMLLSNLALITGTNPQAFLDWMREVFIDASEWVMVPNVIGMGVHADGGQMMTKPYAAGGAYISRMSNYCKPCAYNPKLRTGDTACPFTTLYWDFLDRHKETFAKNHRMSQQVFGLNRLSDLPELRERAHEVLNGLDSGKI</sequence>
<dbReference type="GO" id="GO:0016829">
    <property type="term" value="F:lyase activity"/>
    <property type="evidence" value="ECO:0007669"/>
    <property type="project" value="UniProtKB-KW"/>
</dbReference>
<evidence type="ECO:0000313" key="1">
    <source>
        <dbReference type="EMBL" id="KRO34953.1"/>
    </source>
</evidence>
<dbReference type="Proteomes" id="UP000053274">
    <property type="component" value="Unassembled WGS sequence"/>
</dbReference>
<dbReference type="InterPro" id="IPR007357">
    <property type="entry name" value="PhrB-like"/>
</dbReference>
<dbReference type="EMBL" id="LIAM01000184">
    <property type="protein sequence ID" value="KRO34953.1"/>
    <property type="molecule type" value="Genomic_DNA"/>
</dbReference>
<organism evidence="1 2">
    <name type="scientific">Actinobacteria bacterium BACL15 MAG-120619-bin91</name>
    <dbReference type="NCBI Taxonomy" id="1655562"/>
    <lineage>
        <taxon>Bacteria</taxon>
        <taxon>Bacillati</taxon>
        <taxon>Actinomycetota</taxon>
        <taxon>Actinomycetes</taxon>
        <taxon>Actinomycetes incertae sedis</taxon>
        <taxon>ac1 cluster</taxon>
    </lineage>
</organism>
<dbReference type="PANTHER" id="PTHR38657">
    <property type="entry name" value="SLR1343 PROTEIN"/>
    <property type="match status" value="1"/>
</dbReference>
<name>A0A0R2PAE4_9ACTN</name>
<evidence type="ECO:0000313" key="2">
    <source>
        <dbReference type="Proteomes" id="UP000053274"/>
    </source>
</evidence>
<proteinExistence type="predicted"/>
<reference evidence="1 2" key="1">
    <citation type="submission" date="2015-10" db="EMBL/GenBank/DDBJ databases">
        <title>Metagenome-Assembled Genomes uncover a global brackish microbiome.</title>
        <authorList>
            <person name="Hugerth L.W."/>
            <person name="Larsson J."/>
            <person name="Alneberg J."/>
            <person name="Lindh M.V."/>
            <person name="Legrand C."/>
            <person name="Pinhassi J."/>
            <person name="Andersson A.F."/>
        </authorList>
    </citation>
    <scope>NUCLEOTIDE SEQUENCE [LARGE SCALE GENOMIC DNA]</scope>
    <source>
        <strain evidence="1">BACL15 MAG-120619-bin91</strain>
    </source>
</reference>
<dbReference type="Gene3D" id="3.40.50.620">
    <property type="entry name" value="HUPs"/>
    <property type="match status" value="1"/>
</dbReference>